<feature type="compositionally biased region" description="Basic and acidic residues" evidence="8">
    <location>
        <begin position="8"/>
        <end position="18"/>
    </location>
</feature>
<evidence type="ECO:0000256" key="5">
    <source>
        <dbReference type="ARBA" id="ARBA00022842"/>
    </source>
</evidence>
<dbReference type="Gene3D" id="1.10.600.10">
    <property type="entry name" value="Farnesyl Diphosphate Synthase"/>
    <property type="match status" value="1"/>
</dbReference>
<dbReference type="AlphaFoldDB" id="A0A975Q290"/>
<dbReference type="InterPro" id="IPR000092">
    <property type="entry name" value="Polyprenyl_synt"/>
</dbReference>
<evidence type="ECO:0000256" key="2">
    <source>
        <dbReference type="ARBA" id="ARBA00006706"/>
    </source>
</evidence>
<dbReference type="FunFam" id="1.10.600.10:FF:000001">
    <property type="entry name" value="Geranylgeranyl diphosphate synthase"/>
    <property type="match status" value="1"/>
</dbReference>
<evidence type="ECO:0000313" key="10">
    <source>
        <dbReference type="Proteomes" id="UP000681425"/>
    </source>
</evidence>
<dbReference type="EMBL" id="CP073910">
    <property type="protein sequence ID" value="QUT06609.1"/>
    <property type="molecule type" value="Genomic_DNA"/>
</dbReference>
<dbReference type="PANTHER" id="PTHR43281">
    <property type="entry name" value="FARNESYL DIPHOSPHATE SYNTHASE"/>
    <property type="match status" value="1"/>
</dbReference>
<keyword evidence="10" id="KW-1185">Reference proteome</keyword>
<dbReference type="Proteomes" id="UP000681425">
    <property type="component" value="Chromosome"/>
</dbReference>
<dbReference type="Pfam" id="PF00348">
    <property type="entry name" value="polyprenyl_synt"/>
    <property type="match status" value="1"/>
</dbReference>
<accession>A0A975Q290</accession>
<evidence type="ECO:0000256" key="1">
    <source>
        <dbReference type="ARBA" id="ARBA00001946"/>
    </source>
</evidence>
<evidence type="ECO:0000256" key="8">
    <source>
        <dbReference type="SAM" id="MobiDB-lite"/>
    </source>
</evidence>
<keyword evidence="5" id="KW-0460">Magnesium</keyword>
<dbReference type="PROSITE" id="PS00723">
    <property type="entry name" value="POLYPRENYL_SYNTHASE_1"/>
    <property type="match status" value="1"/>
</dbReference>
<dbReference type="InterPro" id="IPR053378">
    <property type="entry name" value="Prenyl_diphosphate_synthase"/>
</dbReference>
<dbReference type="InterPro" id="IPR008949">
    <property type="entry name" value="Isoprenoid_synthase_dom_sf"/>
</dbReference>
<dbReference type="GO" id="GO:0016114">
    <property type="term" value="P:terpenoid biosynthetic process"/>
    <property type="evidence" value="ECO:0007669"/>
    <property type="project" value="UniProtKB-ARBA"/>
</dbReference>
<dbReference type="SFLD" id="SFLDG01017">
    <property type="entry name" value="Polyprenyl_Transferase_Like"/>
    <property type="match status" value="1"/>
</dbReference>
<evidence type="ECO:0000256" key="6">
    <source>
        <dbReference type="ARBA" id="ARBA00023229"/>
    </source>
</evidence>
<dbReference type="KEGG" id="spph:KFK14_03920"/>
<organism evidence="9 10">
    <name type="scientific">Sphingobium phenoxybenzoativorans</name>
    <dbReference type="NCBI Taxonomy" id="1592790"/>
    <lineage>
        <taxon>Bacteria</taxon>
        <taxon>Pseudomonadati</taxon>
        <taxon>Pseudomonadota</taxon>
        <taxon>Alphaproteobacteria</taxon>
        <taxon>Sphingomonadales</taxon>
        <taxon>Sphingomonadaceae</taxon>
        <taxon>Sphingobium</taxon>
    </lineage>
</organism>
<evidence type="ECO:0000256" key="3">
    <source>
        <dbReference type="ARBA" id="ARBA00022679"/>
    </source>
</evidence>
<dbReference type="NCBIfam" id="NF045485">
    <property type="entry name" value="FPPsyn"/>
    <property type="match status" value="1"/>
</dbReference>
<name>A0A975Q290_9SPHN</name>
<feature type="region of interest" description="Disordered" evidence="8">
    <location>
        <begin position="1"/>
        <end position="26"/>
    </location>
</feature>
<protein>
    <submittedName>
        <fullName evidence="9">Polyprenyl synthetase family protein</fullName>
    </submittedName>
</protein>
<dbReference type="InterPro" id="IPR033749">
    <property type="entry name" value="Polyprenyl_synt_CS"/>
</dbReference>
<reference evidence="9" key="1">
    <citation type="submission" date="2021-04" db="EMBL/GenBank/DDBJ databases">
        <title>Isolation of p-tert-butylphenol degrading bacteria Sphingobium phenoxybenzoativorans Tas13 from active sludge.</title>
        <authorList>
            <person name="Li Y."/>
        </authorList>
    </citation>
    <scope>NUCLEOTIDE SEQUENCE</scope>
    <source>
        <strain evidence="9">Tas13</strain>
    </source>
</reference>
<proteinExistence type="inferred from homology"/>
<dbReference type="SUPFAM" id="SSF48576">
    <property type="entry name" value="Terpenoid synthases"/>
    <property type="match status" value="1"/>
</dbReference>
<dbReference type="SFLD" id="SFLDS00005">
    <property type="entry name" value="Isoprenoid_Synthase_Type_I"/>
    <property type="match status" value="1"/>
</dbReference>
<dbReference type="GO" id="GO:0005737">
    <property type="term" value="C:cytoplasm"/>
    <property type="evidence" value="ECO:0007669"/>
    <property type="project" value="UniProtKB-ARBA"/>
</dbReference>
<keyword evidence="4" id="KW-0479">Metal-binding</keyword>
<dbReference type="GO" id="GO:0046872">
    <property type="term" value="F:metal ion binding"/>
    <property type="evidence" value="ECO:0007669"/>
    <property type="project" value="UniProtKB-KW"/>
</dbReference>
<evidence type="ECO:0000256" key="4">
    <source>
        <dbReference type="ARBA" id="ARBA00022723"/>
    </source>
</evidence>
<dbReference type="GO" id="GO:0004659">
    <property type="term" value="F:prenyltransferase activity"/>
    <property type="evidence" value="ECO:0007669"/>
    <property type="project" value="InterPro"/>
</dbReference>
<comment type="similarity">
    <text evidence="2 7">Belongs to the FPP/GGPP synthase family.</text>
</comment>
<comment type="cofactor">
    <cofactor evidence="1">
        <name>Mg(2+)</name>
        <dbReference type="ChEBI" id="CHEBI:18420"/>
    </cofactor>
</comment>
<evidence type="ECO:0000313" key="9">
    <source>
        <dbReference type="EMBL" id="QUT06609.1"/>
    </source>
</evidence>
<evidence type="ECO:0000256" key="7">
    <source>
        <dbReference type="RuleBase" id="RU004466"/>
    </source>
</evidence>
<keyword evidence="6" id="KW-0414">Isoprene biosynthesis</keyword>
<gene>
    <name evidence="9" type="ORF">KFK14_03920</name>
</gene>
<sequence>MRQAAGGRRGENPEADGRRQRRHRGCPALRRGLRSQVLAPGGARATLLSEAAQETAQAIDTLFDAILQVPDDPRHRLYEAMRHAAIGGGKRLRPLLVRATGSLFSLPEESLVRVGCAVECIHVYSLIHDDLPAMDDDALRRGKPTVHIAFDEATAILAGDCLHDIAFEILSDERTHSEPFVRVELIRALALSSGPAGMAGGQMMDLEAERASFDLPTVTRLQQLKTGALIGYCVEAAAIMARVPPEGRTGLHGYARDLGLAFQIADDLLDVEGDEAAAGKALGKDAAAGKETFLSLLGVDRAREQAQMLVDQAKAHLRGFGEEADLLRAIADYVIERDR</sequence>
<dbReference type="CDD" id="cd00685">
    <property type="entry name" value="Trans_IPPS_HT"/>
    <property type="match status" value="1"/>
</dbReference>
<dbReference type="PROSITE" id="PS00444">
    <property type="entry name" value="POLYPRENYL_SYNTHASE_2"/>
    <property type="match status" value="1"/>
</dbReference>
<dbReference type="PANTHER" id="PTHR43281:SF1">
    <property type="entry name" value="FARNESYL DIPHOSPHATE SYNTHASE"/>
    <property type="match status" value="1"/>
</dbReference>
<keyword evidence="3 7" id="KW-0808">Transferase</keyword>